<evidence type="ECO:0000259" key="1">
    <source>
        <dbReference type="PROSITE" id="PS51186"/>
    </source>
</evidence>
<dbReference type="Gene3D" id="3.40.630.30">
    <property type="match status" value="1"/>
</dbReference>
<protein>
    <submittedName>
        <fullName evidence="2">Beta-lysine N-acetyltransferase</fullName>
    </submittedName>
</protein>
<dbReference type="KEGG" id="cao:Celal_1713"/>
<gene>
    <name evidence="2" type="ordered locus">Celal_1713</name>
</gene>
<dbReference type="Proteomes" id="UP000008634">
    <property type="component" value="Chromosome"/>
</dbReference>
<evidence type="ECO:0000313" key="3">
    <source>
        <dbReference type="Proteomes" id="UP000008634"/>
    </source>
</evidence>
<evidence type="ECO:0000313" key="2">
    <source>
        <dbReference type="EMBL" id="ADV49014.1"/>
    </source>
</evidence>
<dbReference type="SUPFAM" id="SSF55729">
    <property type="entry name" value="Acyl-CoA N-acyltransferases (Nat)"/>
    <property type="match status" value="1"/>
</dbReference>
<dbReference type="OrthoDB" id="9790652at2"/>
<dbReference type="eggNOG" id="COG0456">
    <property type="taxonomic scope" value="Bacteria"/>
</dbReference>
<dbReference type="PROSITE" id="PS51186">
    <property type="entry name" value="GNAT"/>
    <property type="match status" value="1"/>
</dbReference>
<keyword evidence="3" id="KW-1185">Reference proteome</keyword>
<dbReference type="RefSeq" id="WP_013550492.1">
    <property type="nucleotide sequence ID" value="NC_014934.1"/>
</dbReference>
<feature type="domain" description="N-acetyltransferase" evidence="1">
    <location>
        <begin position="131"/>
        <end position="280"/>
    </location>
</feature>
<dbReference type="InterPro" id="IPR000182">
    <property type="entry name" value="GNAT_dom"/>
</dbReference>
<dbReference type="EMBL" id="CP002453">
    <property type="protein sequence ID" value="ADV49014.1"/>
    <property type="molecule type" value="Genomic_DNA"/>
</dbReference>
<proteinExistence type="predicted"/>
<dbReference type="STRING" id="688270.Celal_1713"/>
<name>E6XCM5_CELAD</name>
<accession>E6XCM5</accession>
<dbReference type="HOGENOM" id="CLU_081246_0_0_10"/>
<dbReference type="GO" id="GO:0008080">
    <property type="term" value="F:N-acetyltransferase activity"/>
    <property type="evidence" value="ECO:0007669"/>
    <property type="project" value="InterPro"/>
</dbReference>
<dbReference type="InterPro" id="IPR022525">
    <property type="entry name" value="GNAT_AblB"/>
</dbReference>
<dbReference type="InterPro" id="IPR016181">
    <property type="entry name" value="Acyl_CoA_acyltransferase"/>
</dbReference>
<dbReference type="AlphaFoldDB" id="E6XCM5"/>
<organism evidence="2 3">
    <name type="scientific">Cellulophaga algicola (strain DSM 14237 / IC166 / ACAM 630)</name>
    <dbReference type="NCBI Taxonomy" id="688270"/>
    <lineage>
        <taxon>Bacteria</taxon>
        <taxon>Pseudomonadati</taxon>
        <taxon>Bacteroidota</taxon>
        <taxon>Flavobacteriia</taxon>
        <taxon>Flavobacteriales</taxon>
        <taxon>Flavobacteriaceae</taxon>
        <taxon>Cellulophaga</taxon>
    </lineage>
</organism>
<dbReference type="NCBIfam" id="TIGR03827">
    <property type="entry name" value="GNAT_ablB"/>
    <property type="match status" value="1"/>
</dbReference>
<reference evidence="2 3" key="1">
    <citation type="journal article" date="2010" name="Stand. Genomic Sci.">
        <title>Complete genome sequence of Cellulophaga algicola type strain (IC166).</title>
        <authorList>
            <person name="Abt B."/>
            <person name="Lu M."/>
            <person name="Misra M."/>
            <person name="Han C."/>
            <person name="Nolan M."/>
            <person name="Lucas S."/>
            <person name="Hammon N."/>
            <person name="Deshpande S."/>
            <person name="Cheng J.F."/>
            <person name="Tapia R."/>
            <person name="Goodwin L."/>
            <person name="Pitluck S."/>
            <person name="Liolios K."/>
            <person name="Pagani I."/>
            <person name="Ivanova N."/>
            <person name="Mavromatis K."/>
            <person name="Ovchinikova G."/>
            <person name="Pati A."/>
            <person name="Chen A."/>
            <person name="Palaniappan K."/>
            <person name="Land M."/>
            <person name="Hauser L."/>
            <person name="Chang Y.J."/>
            <person name="Jeffries C.D."/>
            <person name="Detter J.C."/>
            <person name="Brambilla E."/>
            <person name="Rohde M."/>
            <person name="Tindall B.J."/>
            <person name="Goker M."/>
            <person name="Woyke T."/>
            <person name="Bristow J."/>
            <person name="Eisen J.A."/>
            <person name="Markowitz V."/>
            <person name="Hugenholtz P."/>
            <person name="Kyrpides N.C."/>
            <person name="Klenk H.P."/>
            <person name="Lapidus A."/>
        </authorList>
    </citation>
    <scope>NUCLEOTIDE SEQUENCE [LARGE SCALE GENOMIC DNA]</scope>
    <source>
        <strain evidence="3">DSM 14237 / IC166 / ACAM 630</strain>
    </source>
</reference>
<sequence>MFDTIEKIEGAVLRHGKTHSRLYLTQSTKNNWDSLIPKMKDIAHEKKYDKIISKVPEQAIEIFESNGFHIEAKIPGLYNGITTGYFLAEYLNENRCQNDKQALKTIASVKAIAQAAKSSSEEGYMSLPTNFEVRKLTTTDFSTLATLHKKAFMSHSLPIHEEAYLLELAEQNHEFYGLFKKEELIVSSILHIHKKELNIEIVDFATHPDYNGQNLSYYLLQEIKKKSDKASYKTIYSLVRATSYGLNITFSKHGFHFGGTLYNNTVIRNSLESMNVWYSN</sequence>